<gene>
    <name evidence="3" type="ORF">RFI_32076</name>
</gene>
<name>X6LUL6_RETFI</name>
<organism evidence="3 4">
    <name type="scientific">Reticulomyxa filosa</name>
    <dbReference type="NCBI Taxonomy" id="46433"/>
    <lineage>
        <taxon>Eukaryota</taxon>
        <taxon>Sar</taxon>
        <taxon>Rhizaria</taxon>
        <taxon>Retaria</taxon>
        <taxon>Foraminifera</taxon>
        <taxon>Monothalamids</taxon>
        <taxon>Reticulomyxidae</taxon>
        <taxon>Reticulomyxa</taxon>
    </lineage>
</organism>
<reference evidence="3 4" key="1">
    <citation type="journal article" date="2013" name="Curr. Biol.">
        <title>The Genome of the Foraminiferan Reticulomyxa filosa.</title>
        <authorList>
            <person name="Glockner G."/>
            <person name="Hulsmann N."/>
            <person name="Schleicher M."/>
            <person name="Noegel A.A."/>
            <person name="Eichinger L."/>
            <person name="Gallinger C."/>
            <person name="Pawlowski J."/>
            <person name="Sierra R."/>
            <person name="Euteneuer U."/>
            <person name="Pillet L."/>
            <person name="Moustafa A."/>
            <person name="Platzer M."/>
            <person name="Groth M."/>
            <person name="Szafranski K."/>
            <person name="Schliwa M."/>
        </authorList>
    </citation>
    <scope>NUCLEOTIDE SEQUENCE [LARGE SCALE GENOMIC DNA]</scope>
</reference>
<dbReference type="InterPro" id="IPR011989">
    <property type="entry name" value="ARM-like"/>
</dbReference>
<proteinExistence type="predicted"/>
<dbReference type="Gene3D" id="1.25.10.10">
    <property type="entry name" value="Leucine-rich Repeat Variant"/>
    <property type="match status" value="1"/>
</dbReference>
<dbReference type="PANTHER" id="PTHR22895">
    <property type="entry name" value="ARMADILLO REPEAT-CONTAINING PROTEIN 6"/>
    <property type="match status" value="1"/>
</dbReference>
<dbReference type="InterPro" id="IPR016024">
    <property type="entry name" value="ARM-type_fold"/>
</dbReference>
<dbReference type="PROSITE" id="PS50176">
    <property type="entry name" value="ARM_REPEAT"/>
    <property type="match status" value="1"/>
</dbReference>
<dbReference type="AlphaFoldDB" id="X6LUL6"/>
<evidence type="ECO:0000256" key="1">
    <source>
        <dbReference type="ARBA" id="ARBA00022737"/>
    </source>
</evidence>
<dbReference type="SUPFAM" id="SSF48371">
    <property type="entry name" value="ARM repeat"/>
    <property type="match status" value="1"/>
</dbReference>
<dbReference type="OrthoDB" id="3245100at2759"/>
<protein>
    <submittedName>
        <fullName evidence="3">Uncharacterized protein</fullName>
    </submittedName>
</protein>
<comment type="caution">
    <text evidence="3">The sequence shown here is derived from an EMBL/GenBank/DDBJ whole genome shotgun (WGS) entry which is preliminary data.</text>
</comment>
<evidence type="ECO:0000256" key="2">
    <source>
        <dbReference type="PROSITE-ProRule" id="PRU00259"/>
    </source>
</evidence>
<accession>X6LUL6</accession>
<evidence type="ECO:0000313" key="4">
    <source>
        <dbReference type="Proteomes" id="UP000023152"/>
    </source>
</evidence>
<keyword evidence="4" id="KW-1185">Reference proteome</keyword>
<evidence type="ECO:0000313" key="3">
    <source>
        <dbReference type="EMBL" id="ETO05319.1"/>
    </source>
</evidence>
<sequence>MVNGGGIADLLRQAQANFDNGGPLGACLDALGTLSSDEKLKTLLGMHGLIRLILETIRAHPMDIELLDKCCYILSNLTFNNADNMTQVIELGGIADIVGVLKRHKVVNFLCESALNVLVNLCHNSDKNKMLICRSGGAKATIDCLRQFNRCTNDGDEPVVISAFRCLANLAYVPDNVKQLIKQDTVAIVMDTMQKNTDHRSLIQMGVVVLANLSSHEKGLKLFFEMSNYNN</sequence>
<dbReference type="PANTHER" id="PTHR22895:SF0">
    <property type="entry name" value="ARMADILLO REPEAT-CONTAINING PROTEIN 6"/>
    <property type="match status" value="1"/>
</dbReference>
<dbReference type="InterPro" id="IPR000225">
    <property type="entry name" value="Armadillo"/>
</dbReference>
<dbReference type="EMBL" id="ASPP01028265">
    <property type="protein sequence ID" value="ETO05319.1"/>
    <property type="molecule type" value="Genomic_DNA"/>
</dbReference>
<keyword evidence="1" id="KW-0677">Repeat</keyword>
<dbReference type="SMART" id="SM00185">
    <property type="entry name" value="ARM"/>
    <property type="match status" value="4"/>
</dbReference>
<dbReference type="Proteomes" id="UP000023152">
    <property type="component" value="Unassembled WGS sequence"/>
</dbReference>
<feature type="repeat" description="ARM" evidence="2">
    <location>
        <begin position="92"/>
        <end position="136"/>
    </location>
</feature>